<evidence type="ECO:0000259" key="2">
    <source>
        <dbReference type="Pfam" id="PF00248"/>
    </source>
</evidence>
<dbReference type="PANTHER" id="PTHR43625:SF40">
    <property type="entry name" value="ALDO-KETO REDUCTASE YAKC [NADP(+)]"/>
    <property type="match status" value="1"/>
</dbReference>
<dbReference type="InterPro" id="IPR020471">
    <property type="entry name" value="AKR"/>
</dbReference>
<evidence type="ECO:0000313" key="3">
    <source>
        <dbReference type="EMBL" id="KIK64255.1"/>
    </source>
</evidence>
<evidence type="ECO:0000313" key="4">
    <source>
        <dbReference type="Proteomes" id="UP000053593"/>
    </source>
</evidence>
<dbReference type="GO" id="GO:0016491">
    <property type="term" value="F:oxidoreductase activity"/>
    <property type="evidence" value="ECO:0007669"/>
    <property type="project" value="UniProtKB-KW"/>
</dbReference>
<keyword evidence="1" id="KW-0560">Oxidoreductase</keyword>
<dbReference type="OrthoDB" id="37537at2759"/>
<dbReference type="PRINTS" id="PR00069">
    <property type="entry name" value="ALDKETRDTASE"/>
</dbReference>
<dbReference type="AlphaFoldDB" id="A0A0D0BJ84"/>
<dbReference type="InterPro" id="IPR036812">
    <property type="entry name" value="NAD(P)_OxRdtase_dom_sf"/>
</dbReference>
<accession>A0A0D0BJ84</accession>
<dbReference type="PANTHER" id="PTHR43625">
    <property type="entry name" value="AFLATOXIN B1 ALDEHYDE REDUCTASE"/>
    <property type="match status" value="1"/>
</dbReference>
<dbReference type="SUPFAM" id="SSF51430">
    <property type="entry name" value="NAD(P)-linked oxidoreductase"/>
    <property type="match status" value="1"/>
</dbReference>
<feature type="domain" description="NADP-dependent oxidoreductase" evidence="2">
    <location>
        <begin position="15"/>
        <end position="309"/>
    </location>
</feature>
<dbReference type="Pfam" id="PF00248">
    <property type="entry name" value="Aldo_ket_red"/>
    <property type="match status" value="1"/>
</dbReference>
<dbReference type="InterPro" id="IPR050791">
    <property type="entry name" value="Aldo-Keto_reductase"/>
</dbReference>
<reference evidence="3 4" key="1">
    <citation type="submission" date="2014-04" db="EMBL/GenBank/DDBJ databases">
        <title>Evolutionary Origins and Diversification of the Mycorrhizal Mutualists.</title>
        <authorList>
            <consortium name="DOE Joint Genome Institute"/>
            <consortium name="Mycorrhizal Genomics Consortium"/>
            <person name="Kohler A."/>
            <person name="Kuo A."/>
            <person name="Nagy L.G."/>
            <person name="Floudas D."/>
            <person name="Copeland A."/>
            <person name="Barry K.W."/>
            <person name="Cichocki N."/>
            <person name="Veneault-Fourrey C."/>
            <person name="LaButti K."/>
            <person name="Lindquist E.A."/>
            <person name="Lipzen A."/>
            <person name="Lundell T."/>
            <person name="Morin E."/>
            <person name="Murat C."/>
            <person name="Riley R."/>
            <person name="Ohm R."/>
            <person name="Sun H."/>
            <person name="Tunlid A."/>
            <person name="Henrissat B."/>
            <person name="Grigoriev I.V."/>
            <person name="Hibbett D.S."/>
            <person name="Martin F."/>
        </authorList>
    </citation>
    <scope>NUCLEOTIDE SEQUENCE [LARGE SCALE GENOMIC DNA]</scope>
    <source>
        <strain evidence="3 4">FD-317 M1</strain>
    </source>
</reference>
<gene>
    <name evidence="3" type="ORF">GYMLUDRAFT_161809</name>
</gene>
<organism evidence="3 4">
    <name type="scientific">Collybiopsis luxurians FD-317 M1</name>
    <dbReference type="NCBI Taxonomy" id="944289"/>
    <lineage>
        <taxon>Eukaryota</taxon>
        <taxon>Fungi</taxon>
        <taxon>Dikarya</taxon>
        <taxon>Basidiomycota</taxon>
        <taxon>Agaricomycotina</taxon>
        <taxon>Agaricomycetes</taxon>
        <taxon>Agaricomycetidae</taxon>
        <taxon>Agaricales</taxon>
        <taxon>Marasmiineae</taxon>
        <taxon>Omphalotaceae</taxon>
        <taxon>Collybiopsis</taxon>
        <taxon>Collybiopsis luxurians</taxon>
    </lineage>
</organism>
<dbReference type="HOGENOM" id="CLU_023205_2_1_1"/>
<dbReference type="GO" id="GO:0005737">
    <property type="term" value="C:cytoplasm"/>
    <property type="evidence" value="ECO:0007669"/>
    <property type="project" value="TreeGrafter"/>
</dbReference>
<dbReference type="InterPro" id="IPR023210">
    <property type="entry name" value="NADP_OxRdtase_dom"/>
</dbReference>
<dbReference type="EMBL" id="KN834762">
    <property type="protein sequence ID" value="KIK64255.1"/>
    <property type="molecule type" value="Genomic_DNA"/>
</dbReference>
<keyword evidence="4" id="KW-1185">Reference proteome</keyword>
<sequence length="336" mass="37118">MSLAPRKIGDSLVNPIGFGIMGISIWYGSIDSDEERLKVLDAALEEGCNCWDSADVYGDSELLIGKWFKKTGKRSEIFLATKFGASGDRKSAPRGDPDYVKGQCAKSLERLGTDYIDLYYQHRPDPTVPIEVTVGTMAELVKEGKVKYLGLSECTAADLRRAHSVHPISAIQVEYSPFALHIEDEKLAILKTARELGVTVVAYSPLARGMLTGRYTSPDDFEDGDFRKYMPKFQKENFPKILDVVQKLKDIGAKHNATAGQVTLAWILAQGEDFVVIPGTKSIKYLKENMGTSTVKLSPEEIDTIRKIAEETEIPGDRYPAAALARVLVDTPPLQK</sequence>
<proteinExistence type="predicted"/>
<protein>
    <recommendedName>
        <fullName evidence="2">NADP-dependent oxidoreductase domain-containing protein</fullName>
    </recommendedName>
</protein>
<name>A0A0D0BJ84_9AGAR</name>
<dbReference type="Proteomes" id="UP000053593">
    <property type="component" value="Unassembled WGS sequence"/>
</dbReference>
<evidence type="ECO:0000256" key="1">
    <source>
        <dbReference type="ARBA" id="ARBA00023002"/>
    </source>
</evidence>
<dbReference type="Gene3D" id="3.20.20.100">
    <property type="entry name" value="NADP-dependent oxidoreductase domain"/>
    <property type="match status" value="1"/>
</dbReference>